<dbReference type="Proteomes" id="UP000053268">
    <property type="component" value="Unassembled WGS sequence"/>
</dbReference>
<keyword evidence="2" id="KW-0732">Signal</keyword>
<dbReference type="EMBL" id="KQ459193">
    <property type="protein sequence ID" value="KPJ03008.1"/>
    <property type="molecule type" value="Genomic_DNA"/>
</dbReference>
<evidence type="ECO:0000313" key="3">
    <source>
        <dbReference type="EMBL" id="KPJ03008.1"/>
    </source>
</evidence>
<keyword evidence="4" id="KW-1185">Reference proteome</keyword>
<protein>
    <submittedName>
        <fullName evidence="3">Uncharacterized protein</fullName>
    </submittedName>
</protein>
<evidence type="ECO:0000256" key="2">
    <source>
        <dbReference type="SAM" id="SignalP"/>
    </source>
</evidence>
<feature type="signal peptide" evidence="2">
    <location>
        <begin position="1"/>
        <end position="17"/>
    </location>
</feature>
<evidence type="ECO:0000256" key="1">
    <source>
        <dbReference type="SAM" id="MobiDB-lite"/>
    </source>
</evidence>
<reference evidence="3 4" key="1">
    <citation type="journal article" date="2015" name="Nat. Commun.">
        <title>Outbred genome sequencing and CRISPR/Cas9 gene editing in butterflies.</title>
        <authorList>
            <person name="Li X."/>
            <person name="Fan D."/>
            <person name="Zhang W."/>
            <person name="Liu G."/>
            <person name="Zhang L."/>
            <person name="Zhao L."/>
            <person name="Fang X."/>
            <person name="Chen L."/>
            <person name="Dong Y."/>
            <person name="Chen Y."/>
            <person name="Ding Y."/>
            <person name="Zhao R."/>
            <person name="Feng M."/>
            <person name="Zhu Y."/>
            <person name="Feng Y."/>
            <person name="Jiang X."/>
            <person name="Zhu D."/>
            <person name="Xiang H."/>
            <person name="Feng X."/>
            <person name="Li S."/>
            <person name="Wang J."/>
            <person name="Zhang G."/>
            <person name="Kronforst M.R."/>
            <person name="Wang W."/>
        </authorList>
    </citation>
    <scope>NUCLEOTIDE SEQUENCE [LARGE SCALE GENOMIC DNA]</scope>
    <source>
        <strain evidence="3">Ya'a_city_454_Px</strain>
        <tissue evidence="3">Whole body</tissue>
    </source>
</reference>
<feature type="chain" id="PRO_5008264200" evidence="2">
    <location>
        <begin position="18"/>
        <end position="249"/>
    </location>
</feature>
<feature type="region of interest" description="Disordered" evidence="1">
    <location>
        <begin position="163"/>
        <end position="190"/>
    </location>
</feature>
<organism evidence="3 4">
    <name type="scientific">Papilio xuthus</name>
    <name type="common">Asian swallowtail butterfly</name>
    <dbReference type="NCBI Taxonomy" id="66420"/>
    <lineage>
        <taxon>Eukaryota</taxon>
        <taxon>Metazoa</taxon>
        <taxon>Ecdysozoa</taxon>
        <taxon>Arthropoda</taxon>
        <taxon>Hexapoda</taxon>
        <taxon>Insecta</taxon>
        <taxon>Pterygota</taxon>
        <taxon>Neoptera</taxon>
        <taxon>Endopterygota</taxon>
        <taxon>Lepidoptera</taxon>
        <taxon>Glossata</taxon>
        <taxon>Ditrysia</taxon>
        <taxon>Papilionoidea</taxon>
        <taxon>Papilionidae</taxon>
        <taxon>Papilioninae</taxon>
        <taxon>Papilio</taxon>
    </lineage>
</organism>
<gene>
    <name evidence="3" type="ORF">RR46_06166</name>
</gene>
<accession>A0A194QBS5</accession>
<sequence>MSLSSLLLFTSFAIVSTRNVHQVTTSYRYIESKPSYSDEYKNVFDPNEDRETISNYEYQSGATNQQTQENHNQRQEHVNSYQELNQSHKKDATNGPVFTNINRHQYNNNVKYIKRLDEEIDPDIIIFKDNIDDQRQPFTNKRTQNNTKYKINVNTVPIRKVTSPSKVPEIHGSTKEQYTTESYSDRTRTSDKVTNVTKVSNTRNNTKSVKEIQETTPVGFELDDRVAFNGDKCATGQAKVLGKCVPKQD</sequence>
<dbReference type="AlphaFoldDB" id="A0A194QBS5"/>
<feature type="region of interest" description="Disordered" evidence="1">
    <location>
        <begin position="62"/>
        <end position="98"/>
    </location>
</feature>
<name>A0A194QBS5_PAPXU</name>
<evidence type="ECO:0000313" key="4">
    <source>
        <dbReference type="Proteomes" id="UP000053268"/>
    </source>
</evidence>
<proteinExistence type="predicted"/>